<name>A0A9Q5N9F0_SANBA</name>
<comment type="subcellular location">
    <subcellularLocation>
        <location evidence="2">Membrane</location>
        <topology evidence="2">Multi-pass membrane protein</topology>
    </subcellularLocation>
</comment>
<evidence type="ECO:0000256" key="7">
    <source>
        <dbReference type="ARBA" id="ARBA00022989"/>
    </source>
</evidence>
<dbReference type="Gene3D" id="3.90.1150.10">
    <property type="entry name" value="Aspartate Aminotransferase, domain 1"/>
    <property type="match status" value="1"/>
</dbReference>
<dbReference type="GO" id="GO:0030170">
    <property type="term" value="F:pyridoxal phosphate binding"/>
    <property type="evidence" value="ECO:0007669"/>
    <property type="project" value="InterPro"/>
</dbReference>
<feature type="transmembrane region" description="Helical" evidence="10">
    <location>
        <begin position="563"/>
        <end position="581"/>
    </location>
</feature>
<evidence type="ECO:0000256" key="4">
    <source>
        <dbReference type="ARBA" id="ARBA00010323"/>
    </source>
</evidence>
<dbReference type="EMBL" id="LNZH02000210">
    <property type="protein sequence ID" value="OCB85354.1"/>
    <property type="molecule type" value="Genomic_DNA"/>
</dbReference>
<feature type="transmembrane region" description="Helical" evidence="10">
    <location>
        <begin position="215"/>
        <end position="232"/>
    </location>
</feature>
<dbReference type="AlphaFoldDB" id="A0A9Q5N9F0"/>
<dbReference type="PROSITE" id="PS00599">
    <property type="entry name" value="AA_TRANSFER_CLASS_2"/>
    <property type="match status" value="1"/>
</dbReference>
<keyword evidence="7 10" id="KW-1133">Transmembrane helix</keyword>
<dbReference type="InterPro" id="IPR004299">
    <property type="entry name" value="MBOAT_fam"/>
</dbReference>
<evidence type="ECO:0000259" key="11">
    <source>
        <dbReference type="Pfam" id="PF00155"/>
    </source>
</evidence>
<dbReference type="Pfam" id="PF00155">
    <property type="entry name" value="Aminotran_1_2"/>
    <property type="match status" value="1"/>
</dbReference>
<dbReference type="Gene3D" id="3.40.640.10">
    <property type="entry name" value="Type I PLP-dependent aspartate aminotransferase-like (Major domain)"/>
    <property type="match status" value="1"/>
</dbReference>
<evidence type="ECO:0000313" key="12">
    <source>
        <dbReference type="EMBL" id="OCB85354.1"/>
    </source>
</evidence>
<dbReference type="GO" id="GO:0005783">
    <property type="term" value="C:endoplasmic reticulum"/>
    <property type="evidence" value="ECO:0007669"/>
    <property type="project" value="TreeGrafter"/>
</dbReference>
<dbReference type="GO" id="GO:0016020">
    <property type="term" value="C:membrane"/>
    <property type="evidence" value="ECO:0007669"/>
    <property type="project" value="UniProtKB-SubCell"/>
</dbReference>
<dbReference type="SUPFAM" id="SSF53383">
    <property type="entry name" value="PLP-dependent transferases"/>
    <property type="match status" value="1"/>
</dbReference>
<feature type="transmembrane region" description="Helical" evidence="10">
    <location>
        <begin position="313"/>
        <end position="332"/>
    </location>
</feature>
<evidence type="ECO:0000256" key="3">
    <source>
        <dbReference type="ARBA" id="ARBA00008392"/>
    </source>
</evidence>
<comment type="similarity">
    <text evidence="3">Belongs to the class-II pyridoxal-phosphate-dependent aminotransferase family.</text>
</comment>
<gene>
    <name evidence="12" type="ORF">A7U60_g7663</name>
</gene>
<evidence type="ECO:0000256" key="9">
    <source>
        <dbReference type="SAM" id="MobiDB-lite"/>
    </source>
</evidence>
<evidence type="ECO:0000256" key="10">
    <source>
        <dbReference type="SAM" id="Phobius"/>
    </source>
</evidence>
<evidence type="ECO:0000256" key="2">
    <source>
        <dbReference type="ARBA" id="ARBA00004141"/>
    </source>
</evidence>
<feature type="transmembrane region" description="Helical" evidence="10">
    <location>
        <begin position="388"/>
        <end position="407"/>
    </location>
</feature>
<organism evidence="12 13">
    <name type="scientific">Sanghuangporus baumii</name>
    <name type="common">Phellinus baumii</name>
    <dbReference type="NCBI Taxonomy" id="108892"/>
    <lineage>
        <taxon>Eukaryota</taxon>
        <taxon>Fungi</taxon>
        <taxon>Dikarya</taxon>
        <taxon>Basidiomycota</taxon>
        <taxon>Agaricomycotina</taxon>
        <taxon>Agaricomycetes</taxon>
        <taxon>Hymenochaetales</taxon>
        <taxon>Hymenochaetaceae</taxon>
        <taxon>Sanghuangporus</taxon>
    </lineage>
</organism>
<reference evidence="12" key="1">
    <citation type="submission" date="2016-06" db="EMBL/GenBank/DDBJ databases">
        <title>Draft Genome sequence of the fungus Inonotus baumii.</title>
        <authorList>
            <person name="Zhu H."/>
            <person name="Lin W."/>
        </authorList>
    </citation>
    <scope>NUCLEOTIDE SEQUENCE</scope>
    <source>
        <strain evidence="12">821</strain>
    </source>
</reference>
<keyword evidence="13" id="KW-1185">Reference proteome</keyword>
<evidence type="ECO:0000256" key="5">
    <source>
        <dbReference type="ARBA" id="ARBA00022692"/>
    </source>
</evidence>
<sequence>MSKDDLELQMPSDLRGESERDRVDATSTQPFLLSEPVHDAVSARRGILRMTVDVPSSSQKTIQMHSLPRWRTLEFLVYYVVFIVALPLMVWKPISLSRETHPNYHLFESRLTDGWIFGRKIDNSDAQFQTFRNNFPLLSLIAAFFLIIKYMYIRLFLRSNLSTDGTRLHLIPFIIGFSIVFLLSLHGASILKILFILSVNYGIAKVFGSSKANPLLTWIFNMGVLFAIERNNGFRFASLSPSLASLDGITGAYARWFIPFNITMLRLVSFNMDYYWACNALKSSRHVIPNSEMDYKQRTVTPHELAVYSFKYYFAYVCYPPLFIAGPIMTFNDFMWQFIRPTNVPSWSSVGRYLVRFVMCFLTMELILHYMYMVAIKDSAAWKGDTPFELSMIGFWNLIIVWLKLLLPWRFFRLWALADGLEPQENMLRCMANNYSTLGFWRAWHRSFNLWLVRYIYIPLGGTKNLIVSTALIFTFVALWHDLTFRLLAWGWLVTLFIVPEVAARYVLPSAKFGNRPWYRHVCALGGVANVLMMLSANLVGFVIGVDGIKYLAGQVFGTLEGLQFLVLACTCLFVGVQVMFEYRGRDAERDLPEMLTLTTLLSRVRAVFGRSLAADSFGYIDNLLILCSNVLCMSSLNQKLEGALDSRRRRNILRRLPSPTRGDSRELVDFVSNDYLSLISYAPLRKRVLDALQAKPAILGSGGSRLLVNPSGHDALEERLRDFFDAPAALLFNSGFDANASFFASIPQIGDVVVYDEFIHASVHDGLRASRLARDSASRKKSLVPFAHNSIAALRTVLFSLLADPVRGAGIRDGQNSVFVAVEALYSMDGTLAPLSEIIVLLDELLPKGNAHLIVDEAHSTGLYGPQGRGLVAHYGLEKKVFARLHTFGKALASSGAVVLTSPLVKGYLLNYARPLIYTTALSCANVVAINCSFDLLEDGTTTKLAKTLHDLIQYALTLLQDQLSSFPPTLISLPTYLTSASQSSLLSPVIPILTPTPRPLSARLTELGLNARPISWPTVPKGKDRVRVCLHAGNTKEEVDRLVEGVVSWARGELEGQRRSRRTEDVSVQAKL</sequence>
<dbReference type="GO" id="GO:0008374">
    <property type="term" value="F:O-acyltransferase activity"/>
    <property type="evidence" value="ECO:0007669"/>
    <property type="project" value="TreeGrafter"/>
</dbReference>
<keyword evidence="6" id="KW-0663">Pyridoxal phosphate</keyword>
<accession>A0A9Q5N9F0</accession>
<dbReference type="InterPro" id="IPR004839">
    <property type="entry name" value="Aminotransferase_I/II_large"/>
</dbReference>
<keyword evidence="5 10" id="KW-0812">Transmembrane</keyword>
<evidence type="ECO:0000256" key="6">
    <source>
        <dbReference type="ARBA" id="ARBA00022898"/>
    </source>
</evidence>
<feature type="region of interest" description="Disordered" evidence="9">
    <location>
        <begin position="1"/>
        <end position="25"/>
    </location>
</feature>
<feature type="transmembrane region" description="Helical" evidence="10">
    <location>
        <begin position="487"/>
        <end position="508"/>
    </location>
</feature>
<feature type="compositionally biased region" description="Basic and acidic residues" evidence="9">
    <location>
        <begin position="14"/>
        <end position="24"/>
    </location>
</feature>
<feature type="domain" description="Aminotransferase class I/classII large" evidence="11">
    <location>
        <begin position="668"/>
        <end position="1046"/>
    </location>
</feature>
<proteinExistence type="inferred from homology"/>
<comment type="cofactor">
    <cofactor evidence="1">
        <name>pyridoxal 5'-phosphate</name>
        <dbReference type="ChEBI" id="CHEBI:597326"/>
    </cofactor>
</comment>
<dbReference type="Proteomes" id="UP000757232">
    <property type="component" value="Unassembled WGS sequence"/>
</dbReference>
<dbReference type="GO" id="GO:0006506">
    <property type="term" value="P:GPI anchor biosynthetic process"/>
    <property type="evidence" value="ECO:0007669"/>
    <property type="project" value="TreeGrafter"/>
</dbReference>
<feature type="transmembrane region" description="Helical" evidence="10">
    <location>
        <begin position="75"/>
        <end position="94"/>
    </location>
</feature>
<dbReference type="InterPro" id="IPR051085">
    <property type="entry name" value="MB_O-acyltransferase"/>
</dbReference>
<dbReference type="InterPro" id="IPR001917">
    <property type="entry name" value="Aminotrans_II_pyridoxalP_BS"/>
</dbReference>
<feature type="transmembrane region" description="Helical" evidence="10">
    <location>
        <begin position="455"/>
        <end position="481"/>
    </location>
</feature>
<keyword evidence="8 10" id="KW-0472">Membrane</keyword>
<feature type="transmembrane region" description="Helical" evidence="10">
    <location>
        <begin position="137"/>
        <end position="157"/>
    </location>
</feature>
<feature type="transmembrane region" description="Helical" evidence="10">
    <location>
        <begin position="520"/>
        <end position="543"/>
    </location>
</feature>
<evidence type="ECO:0000256" key="1">
    <source>
        <dbReference type="ARBA" id="ARBA00001933"/>
    </source>
</evidence>
<feature type="transmembrane region" description="Helical" evidence="10">
    <location>
        <begin position="353"/>
        <end position="376"/>
    </location>
</feature>
<dbReference type="PANTHER" id="PTHR13285:SF18">
    <property type="entry name" value="PROTEIN-CYSTEINE N-PALMITOYLTRANSFERASE RASP"/>
    <property type="match status" value="1"/>
</dbReference>
<comment type="caution">
    <text evidence="12">The sequence shown here is derived from an EMBL/GenBank/DDBJ whole genome shotgun (WGS) entry which is preliminary data.</text>
</comment>
<evidence type="ECO:0000256" key="8">
    <source>
        <dbReference type="ARBA" id="ARBA00023136"/>
    </source>
</evidence>
<evidence type="ECO:0000313" key="13">
    <source>
        <dbReference type="Proteomes" id="UP000757232"/>
    </source>
</evidence>
<dbReference type="Pfam" id="PF03062">
    <property type="entry name" value="MBOAT"/>
    <property type="match status" value="1"/>
</dbReference>
<dbReference type="OrthoDB" id="420606at2759"/>
<protein>
    <submittedName>
        <fullName evidence="12">MBOAT-domain-containing protein</fullName>
    </submittedName>
</protein>
<dbReference type="PANTHER" id="PTHR13285">
    <property type="entry name" value="ACYLTRANSFERASE"/>
    <property type="match status" value="1"/>
</dbReference>
<dbReference type="InterPro" id="IPR015422">
    <property type="entry name" value="PyrdxlP-dep_Trfase_small"/>
</dbReference>
<dbReference type="InterPro" id="IPR015421">
    <property type="entry name" value="PyrdxlP-dep_Trfase_major"/>
</dbReference>
<comment type="similarity">
    <text evidence="4">Belongs to the membrane-bound acyltransferase family.</text>
</comment>
<feature type="transmembrane region" description="Helical" evidence="10">
    <location>
        <begin position="169"/>
        <end position="195"/>
    </location>
</feature>
<dbReference type="InterPro" id="IPR015424">
    <property type="entry name" value="PyrdxlP-dep_Trfase"/>
</dbReference>